<protein>
    <recommendedName>
        <fullName evidence="4">Transmembrane protein</fullName>
    </recommendedName>
</protein>
<feature type="transmembrane region" description="Helical" evidence="1">
    <location>
        <begin position="231"/>
        <end position="254"/>
    </location>
</feature>
<comment type="caution">
    <text evidence="2">The sequence shown here is derived from an EMBL/GenBank/DDBJ whole genome shotgun (WGS) entry which is preliminary data.</text>
</comment>
<keyword evidence="1" id="KW-1133">Transmembrane helix</keyword>
<feature type="transmembrane region" description="Helical" evidence="1">
    <location>
        <begin position="51"/>
        <end position="75"/>
    </location>
</feature>
<keyword evidence="3" id="KW-1185">Reference proteome</keyword>
<proteinExistence type="predicted"/>
<name>A0AAD3XQS7_NEPGR</name>
<keyword evidence="1" id="KW-0812">Transmembrane</keyword>
<sequence length="310" mass="34487">MLKSGDADFRPPDGYSSWGLCFLFDLQRCSGRLFYPAVLAANAVVLQHLRVLFFFSFFWFFSWALTGGCCCWLHLYDYGSAAKIDLLNGVLWNEAAGAELLFNSWVLALSGGGSVSWASSSGAVWMTANGLWLGWCKLVYDANLVLCMMKFWLVIIWLIIHTSAAHDLAVLPPLVAALCLQQLIVDCMSRLELGWPWWAAGWSIRAAVILANSRPWSCPQLARGYDSPFSAAVWLSFVLCAMFAAIIADASCLLSHDNMVRCLLSLLNLELSPCWIYGVQLLMAESEVLRSNMLKIGTVDRIKLFLIEAD</sequence>
<dbReference type="Proteomes" id="UP001279734">
    <property type="component" value="Unassembled WGS sequence"/>
</dbReference>
<feature type="transmembrane region" description="Helical" evidence="1">
    <location>
        <begin position="138"/>
        <end position="160"/>
    </location>
</feature>
<evidence type="ECO:0000256" key="1">
    <source>
        <dbReference type="SAM" id="Phobius"/>
    </source>
</evidence>
<accession>A0AAD3XQS7</accession>
<evidence type="ECO:0000313" key="2">
    <source>
        <dbReference type="EMBL" id="GMH12900.1"/>
    </source>
</evidence>
<dbReference type="EMBL" id="BSYO01000012">
    <property type="protein sequence ID" value="GMH12900.1"/>
    <property type="molecule type" value="Genomic_DNA"/>
</dbReference>
<dbReference type="AlphaFoldDB" id="A0AAD3XQS7"/>
<keyword evidence="1" id="KW-0472">Membrane</keyword>
<gene>
    <name evidence="2" type="ORF">Nepgr_014741</name>
</gene>
<evidence type="ECO:0000313" key="3">
    <source>
        <dbReference type="Proteomes" id="UP001279734"/>
    </source>
</evidence>
<feature type="transmembrane region" description="Helical" evidence="1">
    <location>
        <begin position="105"/>
        <end position="126"/>
    </location>
</feature>
<reference evidence="2" key="1">
    <citation type="submission" date="2023-05" db="EMBL/GenBank/DDBJ databases">
        <title>Nepenthes gracilis genome sequencing.</title>
        <authorList>
            <person name="Fukushima K."/>
        </authorList>
    </citation>
    <scope>NUCLEOTIDE SEQUENCE</scope>
    <source>
        <strain evidence="2">SING2019-196</strain>
    </source>
</reference>
<evidence type="ECO:0008006" key="4">
    <source>
        <dbReference type="Google" id="ProtNLM"/>
    </source>
</evidence>
<organism evidence="2 3">
    <name type="scientific">Nepenthes gracilis</name>
    <name type="common">Slender pitcher plant</name>
    <dbReference type="NCBI Taxonomy" id="150966"/>
    <lineage>
        <taxon>Eukaryota</taxon>
        <taxon>Viridiplantae</taxon>
        <taxon>Streptophyta</taxon>
        <taxon>Embryophyta</taxon>
        <taxon>Tracheophyta</taxon>
        <taxon>Spermatophyta</taxon>
        <taxon>Magnoliopsida</taxon>
        <taxon>eudicotyledons</taxon>
        <taxon>Gunneridae</taxon>
        <taxon>Pentapetalae</taxon>
        <taxon>Caryophyllales</taxon>
        <taxon>Nepenthaceae</taxon>
        <taxon>Nepenthes</taxon>
    </lineage>
</organism>